<evidence type="ECO:0000313" key="2">
    <source>
        <dbReference type="Proteomes" id="UP001259587"/>
    </source>
</evidence>
<sequence length="76" mass="8107">MKIYFEGDTGKALCEHCQALVELHYSRRDVPFSDSQGEATDILVGVCAGCDAVVAVPPQSTPAIREVRKQQPGGCG</sequence>
<gene>
    <name evidence="1" type="ORF">J2W83_003086</name>
</gene>
<name>A0ACC6K4Y2_9PSED</name>
<comment type="caution">
    <text evidence="1">The sequence shown here is derived from an EMBL/GenBank/DDBJ whole genome shotgun (WGS) entry which is preliminary data.</text>
</comment>
<reference evidence="1" key="1">
    <citation type="submission" date="2023-07" db="EMBL/GenBank/DDBJ databases">
        <title>Sorghum-associated microbial communities from plants grown in Nebraska, USA.</title>
        <authorList>
            <person name="Schachtman D."/>
        </authorList>
    </citation>
    <scope>NUCLEOTIDE SEQUENCE</scope>
    <source>
        <strain evidence="1">BE56</strain>
    </source>
</reference>
<proteinExistence type="predicted"/>
<dbReference type="Proteomes" id="UP001259587">
    <property type="component" value="Unassembled WGS sequence"/>
</dbReference>
<keyword evidence="2" id="KW-1185">Reference proteome</keyword>
<protein>
    <submittedName>
        <fullName evidence="1">Uncharacterized protein</fullName>
    </submittedName>
</protein>
<evidence type="ECO:0000313" key="1">
    <source>
        <dbReference type="EMBL" id="MDR6713478.1"/>
    </source>
</evidence>
<accession>A0ACC6K4Y2</accession>
<dbReference type="EMBL" id="JAVDTH010000017">
    <property type="protein sequence ID" value="MDR6713478.1"/>
    <property type="molecule type" value="Genomic_DNA"/>
</dbReference>
<organism evidence="1 2">
    <name type="scientific">Pseudomonas hunanensis</name>
    <dbReference type="NCBI Taxonomy" id="1247546"/>
    <lineage>
        <taxon>Bacteria</taxon>
        <taxon>Pseudomonadati</taxon>
        <taxon>Pseudomonadota</taxon>
        <taxon>Gammaproteobacteria</taxon>
        <taxon>Pseudomonadales</taxon>
        <taxon>Pseudomonadaceae</taxon>
        <taxon>Pseudomonas</taxon>
    </lineage>
</organism>